<name>A0A4Y7R613_9FIRM</name>
<dbReference type="InterPro" id="IPR025984">
    <property type="entry name" value="DCTPP"/>
</dbReference>
<dbReference type="Proteomes" id="UP000298324">
    <property type="component" value="Unassembled WGS sequence"/>
</dbReference>
<keyword evidence="2" id="KW-1185">Reference proteome</keyword>
<dbReference type="GO" id="GO:0009143">
    <property type="term" value="P:nucleoside triphosphate catabolic process"/>
    <property type="evidence" value="ECO:0007669"/>
    <property type="project" value="InterPro"/>
</dbReference>
<proteinExistence type="predicted"/>
<dbReference type="EMBL" id="QFGA01000004">
    <property type="protein sequence ID" value="TEB04162.1"/>
    <property type="molecule type" value="Genomic_DNA"/>
</dbReference>
<dbReference type="GO" id="GO:0047429">
    <property type="term" value="F:nucleoside triphosphate diphosphatase activity"/>
    <property type="evidence" value="ECO:0007669"/>
    <property type="project" value="InterPro"/>
</dbReference>
<protein>
    <submittedName>
        <fullName evidence="1">MazG-like family protein</fullName>
    </submittedName>
</protein>
<dbReference type="AlphaFoldDB" id="A0A4Y7R613"/>
<sequence length="105" mass="11900">MLPGSQEGGIAKNIKIIDWLKADLITSVSALFKAMLRSNEELIMDALASLHITCYVLGRRLGINFNRLDLKVEAKLRKGIDQEHEVEKWYGDLSGLLNYLAEKKR</sequence>
<evidence type="ECO:0000313" key="2">
    <source>
        <dbReference type="Proteomes" id="UP000298324"/>
    </source>
</evidence>
<dbReference type="Pfam" id="PF12643">
    <property type="entry name" value="MazG-like"/>
    <property type="match status" value="1"/>
</dbReference>
<reference evidence="1 2" key="1">
    <citation type="journal article" date="2018" name="Environ. Microbiol.">
        <title>Novel energy conservation strategies and behaviour of Pelotomaculum schinkii driving syntrophic propionate catabolism.</title>
        <authorList>
            <person name="Hidalgo-Ahumada C.A.P."/>
            <person name="Nobu M.K."/>
            <person name="Narihiro T."/>
            <person name="Tamaki H."/>
            <person name="Liu W.T."/>
            <person name="Kamagata Y."/>
            <person name="Stams A.J.M."/>
            <person name="Imachi H."/>
            <person name="Sousa D.Z."/>
        </authorList>
    </citation>
    <scope>NUCLEOTIDE SEQUENCE [LARGE SCALE GENOMIC DNA]</scope>
    <source>
        <strain evidence="1 2">HH</strain>
    </source>
</reference>
<evidence type="ECO:0000313" key="1">
    <source>
        <dbReference type="EMBL" id="TEB04162.1"/>
    </source>
</evidence>
<dbReference type="RefSeq" id="WP_134216793.1">
    <property type="nucleotide sequence ID" value="NZ_QFGA01000004.1"/>
</dbReference>
<comment type="caution">
    <text evidence="1">The sequence shown here is derived from an EMBL/GenBank/DDBJ whole genome shotgun (WGS) entry which is preliminary data.</text>
</comment>
<accession>A0A4Y7R613</accession>
<organism evidence="1 2">
    <name type="scientific">Pelotomaculum schinkii</name>
    <dbReference type="NCBI Taxonomy" id="78350"/>
    <lineage>
        <taxon>Bacteria</taxon>
        <taxon>Bacillati</taxon>
        <taxon>Bacillota</taxon>
        <taxon>Clostridia</taxon>
        <taxon>Eubacteriales</taxon>
        <taxon>Desulfotomaculaceae</taxon>
        <taxon>Pelotomaculum</taxon>
    </lineage>
</organism>
<gene>
    <name evidence="1" type="ORF">Psch_03884</name>
</gene>